<keyword evidence="7 14" id="KW-0472">Membrane</keyword>
<feature type="transmembrane region" description="Helical" evidence="14">
    <location>
        <begin position="645"/>
        <end position="668"/>
    </location>
</feature>
<feature type="transmembrane region" description="Helical" evidence="14">
    <location>
        <begin position="719"/>
        <end position="737"/>
    </location>
</feature>
<keyword evidence="4 14" id="KW-0812">Transmembrane</keyword>
<evidence type="ECO:0000256" key="8">
    <source>
        <dbReference type="ARBA" id="ARBA00023316"/>
    </source>
</evidence>
<evidence type="ECO:0000256" key="9">
    <source>
        <dbReference type="ARBA" id="ARBA00037405"/>
    </source>
</evidence>
<dbReference type="Pfam" id="PF03552">
    <property type="entry name" value="Cellulose_synt"/>
    <property type="match status" value="2"/>
</dbReference>
<dbReference type="InterPro" id="IPR005150">
    <property type="entry name" value="Cellulose_synth"/>
</dbReference>
<dbReference type="AlphaFoldDB" id="A0AAD3TBJ9"/>
<feature type="active site" evidence="11">
    <location>
        <position position="143"/>
    </location>
</feature>
<sequence>MGSEGYDPLFVTTRPKGIALYRVFATSIFLAICAVWTYRATQMPRKEEGGWTIRWGWAAMFGAEMWFTLYWILTQALRWNPVYRSTFKDRLSNRYKNHMPRVDVFVCTADPNLEPPIMVVNTVLSVMAYDYPPEKLSIYLSDDGGSQLTFYSLVEASKFSKYWLPYCRKYEIEPRCPAAYFKSLPEPRDAAQAASLASIKKLYEKMEARIELSTKLGQSYEEIQSKHKGFSKWDSYSSRHDHDTILEILIDGRSPEEKDVEGWPLPTLVYLAREKRPQYIHHYKAGAMNALIRVSSKISNGEIILNVDCDVYSNNSQSIRDALCCFMDEKYGQEIAFVQLPQMFSNITKNDLYGSSFRVAMQVEFHGLDGFGGPTYLGTGCFHRRDALCGRNFSKDCLVKWKSQNQMTIEVSTQELEEKAKCLASRTYEVNSQWGKEVGLKYGFIVEDAITGMTIQCRGWKSVLLNPIRPSFLGLAPTTLPQFLMQQKRWGEGLLQLVLSKYCPLWYGHKRISFGHQLCYCHYGLWAANCLATLCYSTIPSLYLLKSIALFPEISSPWFLPFTYIIISKYTYSSVEYLRSQGTIRGWWNEQRVWLYKRNSSYLFAFLTIVLKLLGLSNLTFVVTAKSADKDVSERYENEIMEFGHSSPMITLLAALALMNLLCFATVLSKAAMDGGIMVIVENMGLQIFLCVVLVLINFPLYEAMFFRKDKGKMPRDVTVKSVVYALVGCIGFSLLLKG</sequence>
<accession>A0AAD3TBJ9</accession>
<evidence type="ECO:0000256" key="13">
    <source>
        <dbReference type="PIRSR" id="PIRSR605150-3"/>
    </source>
</evidence>
<name>A0AAD3TBJ9_NEPGR</name>
<evidence type="ECO:0000313" key="16">
    <source>
        <dbReference type="Proteomes" id="UP001279734"/>
    </source>
</evidence>
<feature type="binding site" evidence="12">
    <location>
        <position position="143"/>
    </location>
    <ligand>
        <name>UDP-alpha-D-glucose</name>
        <dbReference type="ChEBI" id="CHEBI:58885"/>
    </ligand>
</feature>
<dbReference type="FunFam" id="3.90.550.10:FF:000138">
    <property type="entry name" value="Cellulose synthase isolog"/>
    <property type="match status" value="1"/>
</dbReference>
<organism evidence="15 16">
    <name type="scientific">Nepenthes gracilis</name>
    <name type="common">Slender pitcher plant</name>
    <dbReference type="NCBI Taxonomy" id="150966"/>
    <lineage>
        <taxon>Eukaryota</taxon>
        <taxon>Viridiplantae</taxon>
        <taxon>Streptophyta</taxon>
        <taxon>Embryophyta</taxon>
        <taxon>Tracheophyta</taxon>
        <taxon>Spermatophyta</taxon>
        <taxon>Magnoliopsida</taxon>
        <taxon>eudicotyledons</taxon>
        <taxon>Gunneridae</taxon>
        <taxon>Pentapetalae</taxon>
        <taxon>Caryophyllales</taxon>
        <taxon>Nepenthaceae</taxon>
        <taxon>Nepenthes</taxon>
    </lineage>
</organism>
<keyword evidence="6" id="KW-0333">Golgi apparatus</keyword>
<feature type="active site" evidence="11">
    <location>
        <position position="448"/>
    </location>
</feature>
<keyword evidence="3" id="KW-0808">Transferase</keyword>
<feature type="transmembrane region" description="Helical" evidence="14">
    <location>
        <begin position="20"/>
        <end position="39"/>
    </location>
</feature>
<evidence type="ECO:0000256" key="14">
    <source>
        <dbReference type="SAM" id="Phobius"/>
    </source>
</evidence>
<comment type="similarity">
    <text evidence="10">Belongs to the glycosyltransferase 2 family. Plant cellulose synthase-like E subfamily.</text>
</comment>
<dbReference type="GO" id="GO:0016760">
    <property type="term" value="F:cellulose synthase (UDP-forming) activity"/>
    <property type="evidence" value="ECO:0007669"/>
    <property type="project" value="InterPro"/>
</dbReference>
<dbReference type="SUPFAM" id="SSF53448">
    <property type="entry name" value="Nucleotide-diphospho-sugar transferases"/>
    <property type="match status" value="1"/>
</dbReference>
<feature type="binding site" evidence="13">
    <location>
        <position position="308"/>
    </location>
    <ligand>
        <name>Mn(2+)</name>
        <dbReference type="ChEBI" id="CHEBI:29035"/>
    </ligand>
</feature>
<comment type="function">
    <text evidence="9">Thought to be a Golgi-localized beta-glycan synthase that polymerize the backbones of noncellulosic polysaccharides (hemicelluloses) of plant cell wall.</text>
</comment>
<evidence type="ECO:0000256" key="3">
    <source>
        <dbReference type="ARBA" id="ARBA00022679"/>
    </source>
</evidence>
<feature type="binding site" evidence="12">
    <location>
        <position position="114"/>
    </location>
    <ligand>
        <name>UDP-alpha-D-glucose</name>
        <dbReference type="ChEBI" id="CHEBI:58885"/>
    </ligand>
</feature>
<evidence type="ECO:0000256" key="7">
    <source>
        <dbReference type="ARBA" id="ARBA00023136"/>
    </source>
</evidence>
<evidence type="ECO:0000256" key="2">
    <source>
        <dbReference type="ARBA" id="ARBA00022676"/>
    </source>
</evidence>
<evidence type="ECO:0000256" key="1">
    <source>
        <dbReference type="ARBA" id="ARBA00004653"/>
    </source>
</evidence>
<reference evidence="15" key="1">
    <citation type="submission" date="2023-05" db="EMBL/GenBank/DDBJ databases">
        <title>Nepenthes gracilis genome sequencing.</title>
        <authorList>
            <person name="Fukushima K."/>
        </authorList>
    </citation>
    <scope>NUCLEOTIDE SEQUENCE</scope>
    <source>
        <strain evidence="15">SING2019-196</strain>
    </source>
</reference>
<dbReference type="GO" id="GO:0071555">
    <property type="term" value="P:cell wall organization"/>
    <property type="evidence" value="ECO:0007669"/>
    <property type="project" value="UniProtKB-KW"/>
</dbReference>
<dbReference type="Proteomes" id="UP001279734">
    <property type="component" value="Unassembled WGS sequence"/>
</dbReference>
<dbReference type="Gene3D" id="3.90.550.10">
    <property type="entry name" value="Spore Coat Polysaccharide Biosynthesis Protein SpsA, Chain A"/>
    <property type="match status" value="2"/>
</dbReference>
<feature type="binding site" evidence="13">
    <location>
        <position position="284"/>
    </location>
    <ligand>
        <name>Mn(2+)</name>
        <dbReference type="ChEBI" id="CHEBI:29035"/>
    </ligand>
</feature>
<keyword evidence="8" id="KW-0961">Cell wall biogenesis/degradation</keyword>
<dbReference type="InterPro" id="IPR029044">
    <property type="entry name" value="Nucleotide-diphossugar_trans"/>
</dbReference>
<comment type="subcellular location">
    <subcellularLocation>
        <location evidence="1">Golgi apparatus membrane</location>
        <topology evidence="1">Multi-pass membrane protein</topology>
    </subcellularLocation>
</comment>
<evidence type="ECO:0000256" key="12">
    <source>
        <dbReference type="PIRSR" id="PIRSR605150-2"/>
    </source>
</evidence>
<keyword evidence="16" id="KW-1185">Reference proteome</keyword>
<comment type="caution">
    <text evidence="15">The sequence shown here is derived from an EMBL/GenBank/DDBJ whole genome shotgun (WGS) entry which is preliminary data.</text>
</comment>
<proteinExistence type="inferred from homology"/>
<evidence type="ECO:0000256" key="10">
    <source>
        <dbReference type="ARBA" id="ARBA00060766"/>
    </source>
</evidence>
<feature type="transmembrane region" description="Helical" evidence="14">
    <location>
        <begin position="680"/>
        <end position="699"/>
    </location>
</feature>
<feature type="transmembrane region" description="Helical" evidence="14">
    <location>
        <begin position="602"/>
        <end position="625"/>
    </location>
</feature>
<evidence type="ECO:0000256" key="11">
    <source>
        <dbReference type="PIRSR" id="PIRSR605150-1"/>
    </source>
</evidence>
<feature type="transmembrane region" description="Helical" evidence="14">
    <location>
        <begin position="51"/>
        <end position="73"/>
    </location>
</feature>
<keyword evidence="5 14" id="KW-1133">Transmembrane helix</keyword>
<keyword evidence="2" id="KW-0328">Glycosyltransferase</keyword>
<evidence type="ECO:0000256" key="5">
    <source>
        <dbReference type="ARBA" id="ARBA00022989"/>
    </source>
</evidence>
<dbReference type="GO" id="GO:0000139">
    <property type="term" value="C:Golgi membrane"/>
    <property type="evidence" value="ECO:0007669"/>
    <property type="project" value="UniProtKB-SubCell"/>
</dbReference>
<protein>
    <recommendedName>
        <fullName evidence="17">Cellulose synthase-like protein E1</fullName>
    </recommendedName>
</protein>
<evidence type="ECO:0000256" key="4">
    <source>
        <dbReference type="ARBA" id="ARBA00022692"/>
    </source>
</evidence>
<dbReference type="GO" id="GO:0030244">
    <property type="term" value="P:cellulose biosynthetic process"/>
    <property type="evidence" value="ECO:0007669"/>
    <property type="project" value="InterPro"/>
</dbReference>
<evidence type="ECO:0000313" key="15">
    <source>
        <dbReference type="EMBL" id="GMH25487.1"/>
    </source>
</evidence>
<evidence type="ECO:0000256" key="6">
    <source>
        <dbReference type="ARBA" id="ARBA00023034"/>
    </source>
</evidence>
<dbReference type="PANTHER" id="PTHR13301">
    <property type="entry name" value="X-BOX TRANSCRIPTION FACTOR-RELATED"/>
    <property type="match status" value="1"/>
</dbReference>
<dbReference type="EMBL" id="BSYO01000029">
    <property type="protein sequence ID" value="GMH25487.1"/>
    <property type="molecule type" value="Genomic_DNA"/>
</dbReference>
<gene>
    <name evidence="15" type="ORF">Nepgr_027330</name>
</gene>
<dbReference type="FunFam" id="3.90.550.10:FF:000112">
    <property type="entry name" value="Cellulose synthase-like protein E1"/>
    <property type="match status" value="1"/>
</dbReference>
<evidence type="ECO:0008006" key="17">
    <source>
        <dbReference type="Google" id="ProtNLM"/>
    </source>
</evidence>